<proteinExistence type="predicted"/>
<evidence type="ECO:0000313" key="1">
    <source>
        <dbReference type="EMBL" id="KAK3772712.1"/>
    </source>
</evidence>
<reference evidence="1" key="1">
    <citation type="journal article" date="2023" name="G3 (Bethesda)">
        <title>A reference genome for the long-term kleptoplast-retaining sea slug Elysia crispata morphotype clarki.</title>
        <authorList>
            <person name="Eastman K.E."/>
            <person name="Pendleton A.L."/>
            <person name="Shaikh M.A."/>
            <person name="Suttiyut T."/>
            <person name="Ogas R."/>
            <person name="Tomko P."/>
            <person name="Gavelis G."/>
            <person name="Widhalm J.R."/>
            <person name="Wisecaver J.H."/>
        </authorList>
    </citation>
    <scope>NUCLEOTIDE SEQUENCE</scope>
    <source>
        <strain evidence="1">ECLA1</strain>
    </source>
</reference>
<dbReference type="Proteomes" id="UP001283361">
    <property type="component" value="Unassembled WGS sequence"/>
</dbReference>
<gene>
    <name evidence="1" type="ORF">RRG08_016123</name>
</gene>
<organism evidence="1 2">
    <name type="scientific">Elysia crispata</name>
    <name type="common">lettuce slug</name>
    <dbReference type="NCBI Taxonomy" id="231223"/>
    <lineage>
        <taxon>Eukaryota</taxon>
        <taxon>Metazoa</taxon>
        <taxon>Spiralia</taxon>
        <taxon>Lophotrochozoa</taxon>
        <taxon>Mollusca</taxon>
        <taxon>Gastropoda</taxon>
        <taxon>Heterobranchia</taxon>
        <taxon>Euthyneura</taxon>
        <taxon>Panpulmonata</taxon>
        <taxon>Sacoglossa</taxon>
        <taxon>Placobranchoidea</taxon>
        <taxon>Plakobranchidae</taxon>
        <taxon>Elysia</taxon>
    </lineage>
</organism>
<protein>
    <submittedName>
        <fullName evidence="1">Uncharacterized protein</fullName>
    </submittedName>
</protein>
<comment type="caution">
    <text evidence="1">The sequence shown here is derived from an EMBL/GenBank/DDBJ whole genome shotgun (WGS) entry which is preliminary data.</text>
</comment>
<dbReference type="AlphaFoldDB" id="A0AAE1DJF3"/>
<sequence>MLAKVSASSLAVDLRKRFPPPHVMVTSTVSTPIVCHHLETMTFVKNFNPRSCLPSSRDHVQWEQLQSTPSVCHYLETMSCMKNFNQHPLSAIILRSGPE</sequence>
<keyword evidence="2" id="KW-1185">Reference proteome</keyword>
<accession>A0AAE1DJF3</accession>
<evidence type="ECO:0000313" key="2">
    <source>
        <dbReference type="Proteomes" id="UP001283361"/>
    </source>
</evidence>
<name>A0AAE1DJF3_9GAST</name>
<dbReference type="EMBL" id="JAWDGP010003608">
    <property type="protein sequence ID" value="KAK3772712.1"/>
    <property type="molecule type" value="Genomic_DNA"/>
</dbReference>